<evidence type="ECO:0000313" key="3">
    <source>
        <dbReference type="Proteomes" id="UP001273768"/>
    </source>
</evidence>
<sequence length="95" mass="10395">MIRIKGVIETPHRFPECVAAALEPDNLTLIRTTAIEGAVRAEICGTRLRSITASVDDYLMNLAIAEDVCTAASRRQSGSESSRVESASNRLNNRY</sequence>
<feature type="region of interest" description="Disordered" evidence="1">
    <location>
        <begin position="72"/>
        <end position="95"/>
    </location>
</feature>
<proteinExistence type="predicted"/>
<gene>
    <name evidence="2" type="ORF">HL657_03085</name>
</gene>
<comment type="caution">
    <text evidence="2">The sequence shown here is derived from an EMBL/GenBank/DDBJ whole genome shotgun (WGS) entry which is preliminary data.</text>
</comment>
<evidence type="ECO:0000313" key="2">
    <source>
        <dbReference type="EMBL" id="MDV4342173.1"/>
    </source>
</evidence>
<organism evidence="2 3">
    <name type="scientific">Methanoculleus nereidis</name>
    <dbReference type="NCBI Taxonomy" id="2735141"/>
    <lineage>
        <taxon>Archaea</taxon>
        <taxon>Methanobacteriati</taxon>
        <taxon>Methanobacteriota</taxon>
        <taxon>Stenosarchaea group</taxon>
        <taxon>Methanomicrobia</taxon>
        <taxon>Methanomicrobiales</taxon>
        <taxon>Methanomicrobiaceae</taxon>
        <taxon>Methanoculleus</taxon>
    </lineage>
</organism>
<accession>A0ABU3Z037</accession>
<dbReference type="EMBL" id="JABFFQ010000001">
    <property type="protein sequence ID" value="MDV4342173.1"/>
    <property type="molecule type" value="Genomic_DNA"/>
</dbReference>
<protein>
    <recommendedName>
        <fullName evidence="4">KEOPS complex Pcc1-like subunit</fullName>
    </recommendedName>
</protein>
<evidence type="ECO:0008006" key="4">
    <source>
        <dbReference type="Google" id="ProtNLM"/>
    </source>
</evidence>
<evidence type="ECO:0000256" key="1">
    <source>
        <dbReference type="SAM" id="MobiDB-lite"/>
    </source>
</evidence>
<name>A0ABU3Z037_9EURY</name>
<keyword evidence="3" id="KW-1185">Reference proteome</keyword>
<dbReference type="NCBIfam" id="NF011470">
    <property type="entry name" value="PRK14887.1"/>
    <property type="match status" value="1"/>
</dbReference>
<dbReference type="RefSeq" id="WP_317295358.1">
    <property type="nucleotide sequence ID" value="NZ_JABFFQ010000001.1"/>
</dbReference>
<dbReference type="Proteomes" id="UP001273768">
    <property type="component" value="Unassembled WGS sequence"/>
</dbReference>
<reference evidence="2 3" key="1">
    <citation type="submission" date="2020-05" db="EMBL/GenBank/DDBJ databases">
        <title>Isolation and characterization of methanoarchaea from a cold seep at offshore SW Taiwan.</title>
        <authorList>
            <person name="Chen Y.-W."/>
            <person name="Chen S.-C."/>
            <person name="Lai M.-C."/>
        </authorList>
    </citation>
    <scope>NUCLEOTIDE SEQUENCE [LARGE SCALE GENOMIC DNA]</scope>
    <source>
        <strain evidence="2 3">YWC-01</strain>
    </source>
</reference>
<feature type="compositionally biased region" description="Low complexity" evidence="1">
    <location>
        <begin position="72"/>
        <end position="88"/>
    </location>
</feature>